<dbReference type="SUPFAM" id="SSF47933">
    <property type="entry name" value="ERP29 C domain-like"/>
    <property type="match status" value="1"/>
</dbReference>
<protein>
    <submittedName>
        <fullName evidence="1">Uncharacterized protein</fullName>
    </submittedName>
</protein>
<accession>A0A2P2K1M7</accession>
<reference evidence="1" key="1">
    <citation type="submission" date="2018-02" db="EMBL/GenBank/DDBJ databases">
        <title>Rhizophora mucronata_Transcriptome.</title>
        <authorList>
            <person name="Meera S.P."/>
            <person name="Sreeshan A."/>
            <person name="Augustine A."/>
        </authorList>
    </citation>
    <scope>NUCLEOTIDE SEQUENCE</scope>
    <source>
        <tissue evidence="1">Leaf</tissue>
    </source>
</reference>
<dbReference type="GO" id="GO:0003756">
    <property type="term" value="F:protein disulfide isomerase activity"/>
    <property type="evidence" value="ECO:0007669"/>
    <property type="project" value="TreeGrafter"/>
</dbReference>
<name>A0A2P2K1M7_RHIMU</name>
<dbReference type="InterPro" id="IPR051063">
    <property type="entry name" value="PDI"/>
</dbReference>
<dbReference type="PANTHER" id="PTHR45672">
    <property type="entry name" value="PROTEIN DISULFIDE-ISOMERASE C17H9.14C-RELATED"/>
    <property type="match status" value="1"/>
</dbReference>
<dbReference type="GO" id="GO:0005783">
    <property type="term" value="C:endoplasmic reticulum"/>
    <property type="evidence" value="ECO:0007669"/>
    <property type="project" value="TreeGrafter"/>
</dbReference>
<dbReference type="EMBL" id="GGEC01019141">
    <property type="protein sequence ID" value="MBW99624.1"/>
    <property type="molecule type" value="Transcribed_RNA"/>
</dbReference>
<dbReference type="AlphaFoldDB" id="A0A2P2K1M7"/>
<dbReference type="InterPro" id="IPR036356">
    <property type="entry name" value="ERp29_C_sf"/>
</dbReference>
<dbReference type="GO" id="GO:0006457">
    <property type="term" value="P:protein folding"/>
    <property type="evidence" value="ECO:0007669"/>
    <property type="project" value="TreeGrafter"/>
</dbReference>
<organism evidence="1">
    <name type="scientific">Rhizophora mucronata</name>
    <name type="common">Asiatic mangrove</name>
    <dbReference type="NCBI Taxonomy" id="61149"/>
    <lineage>
        <taxon>Eukaryota</taxon>
        <taxon>Viridiplantae</taxon>
        <taxon>Streptophyta</taxon>
        <taxon>Embryophyta</taxon>
        <taxon>Tracheophyta</taxon>
        <taxon>Spermatophyta</taxon>
        <taxon>Magnoliopsida</taxon>
        <taxon>eudicotyledons</taxon>
        <taxon>Gunneridae</taxon>
        <taxon>Pentapetalae</taxon>
        <taxon>rosids</taxon>
        <taxon>fabids</taxon>
        <taxon>Malpighiales</taxon>
        <taxon>Rhizophoraceae</taxon>
        <taxon>Rhizophora</taxon>
    </lineage>
</organism>
<dbReference type="PANTHER" id="PTHR45672:SF11">
    <property type="entry name" value="PROTEIN DISULFIDE-ISOMERASE C17H9.14C"/>
    <property type="match status" value="1"/>
</dbReference>
<sequence>MGNKAGEDYSGDRDLEDFVTFINEKCSTSRDGKGRLTSKAGIIATMDILVKEFLSAGDDEKKKILSKMEEEVKKFKGVTAMLSPHSRFVQFISFYMILYDMSKYLIAVLLDNFLLATCGCGCTFTHGSQYT</sequence>
<proteinExistence type="predicted"/>
<evidence type="ECO:0000313" key="1">
    <source>
        <dbReference type="EMBL" id="MBW99624.1"/>
    </source>
</evidence>